<dbReference type="PANTHER" id="PTHR36454">
    <property type="entry name" value="LMO2823 PROTEIN"/>
    <property type="match status" value="1"/>
</dbReference>
<feature type="non-terminal residue" evidence="1">
    <location>
        <position position="273"/>
    </location>
</feature>
<protein>
    <recommendedName>
        <fullName evidence="2">DUF1015 domain-containing protein</fullName>
    </recommendedName>
</protein>
<sequence length="273" mass="30475">MQEYLADGVLVEQRPGFMLVERNVGRASTRKGLIVALDLEQYDYRDGTQKLIRTTEGTDEGRLPPRIQVRQEASLETPHIMVLIDDPQRTVIEPLFLKDLEEAYDVELMLGGGRVRGWRIDDGQLIDEVAAHIARLSRGEPPMAYAMGDGNHSFATARAVWEQLKAEAEDESLVMNHPARYAIVELVNVHDDGLEFAPIHRAVFGVEVDDFLAELETDCAGLDFSRQAFAEREAWETACQQAAASEGHHIPYISGAEHGLLSIAKPRFQLEVA</sequence>
<evidence type="ECO:0008006" key="2">
    <source>
        <dbReference type="Google" id="ProtNLM"/>
    </source>
</evidence>
<evidence type="ECO:0000313" key="1">
    <source>
        <dbReference type="EMBL" id="SVD65854.1"/>
    </source>
</evidence>
<reference evidence="1" key="1">
    <citation type="submission" date="2018-05" db="EMBL/GenBank/DDBJ databases">
        <authorList>
            <person name="Lanie J.A."/>
            <person name="Ng W.-L."/>
            <person name="Kazmierczak K.M."/>
            <person name="Andrzejewski T.M."/>
            <person name="Davidsen T.M."/>
            <person name="Wayne K.J."/>
            <person name="Tettelin H."/>
            <person name="Glass J.I."/>
            <person name="Rusch D."/>
            <person name="Podicherti R."/>
            <person name="Tsui H.-C.T."/>
            <person name="Winkler M.E."/>
        </authorList>
    </citation>
    <scope>NUCLEOTIDE SEQUENCE</scope>
</reference>
<organism evidence="1">
    <name type="scientific">marine metagenome</name>
    <dbReference type="NCBI Taxonomy" id="408172"/>
    <lineage>
        <taxon>unclassified sequences</taxon>
        <taxon>metagenomes</taxon>
        <taxon>ecological metagenomes</taxon>
    </lineage>
</organism>
<name>A0A382X4Q3_9ZZZZ</name>
<dbReference type="PANTHER" id="PTHR36454:SF1">
    <property type="entry name" value="DUF1015 DOMAIN-CONTAINING PROTEIN"/>
    <property type="match status" value="1"/>
</dbReference>
<dbReference type="InterPro" id="IPR008323">
    <property type="entry name" value="UCP033563"/>
</dbReference>
<proteinExistence type="predicted"/>
<dbReference type="Pfam" id="PF06245">
    <property type="entry name" value="DUF1015"/>
    <property type="match status" value="1"/>
</dbReference>
<dbReference type="EMBL" id="UINC01164813">
    <property type="protein sequence ID" value="SVD65854.1"/>
    <property type="molecule type" value="Genomic_DNA"/>
</dbReference>
<dbReference type="AlphaFoldDB" id="A0A382X4Q3"/>
<gene>
    <name evidence="1" type="ORF">METZ01_LOCUS418708</name>
</gene>
<accession>A0A382X4Q3</accession>